<comment type="subcellular location">
    <subcellularLocation>
        <location evidence="3">Cytoplasm</location>
    </subcellularLocation>
</comment>
<dbReference type="GO" id="GO:0006935">
    <property type="term" value="P:chemotaxis"/>
    <property type="evidence" value="ECO:0007669"/>
    <property type="project" value="UniProtKB-UniRule"/>
</dbReference>
<evidence type="ECO:0000313" key="8">
    <source>
        <dbReference type="EMBL" id="KAB2933278.1"/>
    </source>
</evidence>
<accession>A0A833H2D9</accession>
<feature type="domain" description="CheB-type methylesterase" evidence="7">
    <location>
        <begin position="152"/>
        <end position="342"/>
    </location>
</feature>
<evidence type="ECO:0000256" key="5">
    <source>
        <dbReference type="PROSITE-ProRule" id="PRU00169"/>
    </source>
</evidence>
<evidence type="ECO:0000313" key="9">
    <source>
        <dbReference type="Proteomes" id="UP000460298"/>
    </source>
</evidence>
<feature type="active site" evidence="3 4">
    <location>
        <position position="191"/>
    </location>
</feature>
<evidence type="ECO:0000256" key="3">
    <source>
        <dbReference type="HAMAP-Rule" id="MF_00099"/>
    </source>
</evidence>
<evidence type="ECO:0000256" key="4">
    <source>
        <dbReference type="PROSITE-ProRule" id="PRU00050"/>
    </source>
</evidence>
<evidence type="ECO:0000259" key="7">
    <source>
        <dbReference type="PROSITE" id="PS50122"/>
    </source>
</evidence>
<dbReference type="PANTHER" id="PTHR42872">
    <property type="entry name" value="PROTEIN-GLUTAMATE METHYLESTERASE/PROTEIN-GLUTAMINE GLUTAMINASE"/>
    <property type="match status" value="1"/>
</dbReference>
<comment type="PTM">
    <text evidence="3">Phosphorylated by CheA. Phosphorylation of the N-terminal regulatory domain activates the methylesterase activity.</text>
</comment>
<gene>
    <name evidence="3 8" type="primary">cheB</name>
    <name evidence="8" type="ORF">F9K24_07985</name>
</gene>
<feature type="active site" evidence="3 4">
    <location>
        <position position="287"/>
    </location>
</feature>
<comment type="catalytic activity">
    <reaction evidence="3">
        <text>L-glutaminyl-[protein] + H2O = L-glutamyl-[protein] + NH4(+)</text>
        <dbReference type="Rhea" id="RHEA:16441"/>
        <dbReference type="Rhea" id="RHEA-COMP:10207"/>
        <dbReference type="Rhea" id="RHEA-COMP:10208"/>
        <dbReference type="ChEBI" id="CHEBI:15377"/>
        <dbReference type="ChEBI" id="CHEBI:28938"/>
        <dbReference type="ChEBI" id="CHEBI:29973"/>
        <dbReference type="ChEBI" id="CHEBI:30011"/>
        <dbReference type="EC" id="3.5.1.44"/>
    </reaction>
</comment>
<dbReference type="PIRSF" id="PIRSF000876">
    <property type="entry name" value="RR_chemtxs_CheB"/>
    <property type="match status" value="1"/>
</dbReference>
<feature type="active site" evidence="3 4">
    <location>
        <position position="164"/>
    </location>
</feature>
<dbReference type="GO" id="GO:0005737">
    <property type="term" value="C:cytoplasm"/>
    <property type="evidence" value="ECO:0007669"/>
    <property type="project" value="UniProtKB-SubCell"/>
</dbReference>
<dbReference type="PROSITE" id="PS50122">
    <property type="entry name" value="CHEB"/>
    <property type="match status" value="1"/>
</dbReference>
<dbReference type="NCBIfam" id="NF001965">
    <property type="entry name" value="PRK00742.1"/>
    <property type="match status" value="1"/>
</dbReference>
<dbReference type="InterPro" id="IPR001789">
    <property type="entry name" value="Sig_transdc_resp-reg_receiver"/>
</dbReference>
<feature type="domain" description="Response regulatory" evidence="6">
    <location>
        <begin position="4"/>
        <end position="122"/>
    </location>
</feature>
<dbReference type="Gene3D" id="3.40.50.180">
    <property type="entry name" value="Methylesterase CheB, C-terminal domain"/>
    <property type="match status" value="1"/>
</dbReference>
<dbReference type="GO" id="GO:0032259">
    <property type="term" value="P:methylation"/>
    <property type="evidence" value="ECO:0007669"/>
    <property type="project" value="UniProtKB-KW"/>
</dbReference>
<dbReference type="EMBL" id="WBUI01000006">
    <property type="protein sequence ID" value="KAB2933278.1"/>
    <property type="molecule type" value="Genomic_DNA"/>
</dbReference>
<dbReference type="GO" id="GO:0008168">
    <property type="term" value="F:methyltransferase activity"/>
    <property type="evidence" value="ECO:0007669"/>
    <property type="project" value="UniProtKB-KW"/>
</dbReference>
<dbReference type="PANTHER" id="PTHR42872:SF3">
    <property type="entry name" value="PROTEIN-GLUTAMATE METHYLESTERASE_PROTEIN-GLUTAMINE GLUTAMINASE 1"/>
    <property type="match status" value="1"/>
</dbReference>
<dbReference type="GO" id="GO:0050568">
    <property type="term" value="F:protein-glutamine glutaminase activity"/>
    <property type="evidence" value="ECO:0007669"/>
    <property type="project" value="UniProtKB-UniRule"/>
</dbReference>
<dbReference type="EC" id="3.5.1.44" evidence="3"/>
<keyword evidence="3 5" id="KW-0597">Phosphoprotein</keyword>
<proteinExistence type="inferred from homology"/>
<dbReference type="EC" id="3.1.1.61" evidence="3"/>
<dbReference type="Gene3D" id="3.40.50.2300">
    <property type="match status" value="1"/>
</dbReference>
<dbReference type="InterPro" id="IPR035909">
    <property type="entry name" value="CheB_C"/>
</dbReference>
<dbReference type="CDD" id="cd17541">
    <property type="entry name" value="REC_CheB-like"/>
    <property type="match status" value="1"/>
</dbReference>
<dbReference type="Pfam" id="PF00072">
    <property type="entry name" value="Response_reg"/>
    <property type="match status" value="1"/>
</dbReference>
<dbReference type="GO" id="GO:0008984">
    <property type="term" value="F:protein-glutamate methylesterase activity"/>
    <property type="evidence" value="ECO:0007669"/>
    <property type="project" value="UniProtKB-UniRule"/>
</dbReference>
<comment type="catalytic activity">
    <reaction evidence="2 3">
        <text>[protein]-L-glutamate 5-O-methyl ester + H2O = L-glutamyl-[protein] + methanol + H(+)</text>
        <dbReference type="Rhea" id="RHEA:23236"/>
        <dbReference type="Rhea" id="RHEA-COMP:10208"/>
        <dbReference type="Rhea" id="RHEA-COMP:10311"/>
        <dbReference type="ChEBI" id="CHEBI:15377"/>
        <dbReference type="ChEBI" id="CHEBI:15378"/>
        <dbReference type="ChEBI" id="CHEBI:17790"/>
        <dbReference type="ChEBI" id="CHEBI:29973"/>
        <dbReference type="ChEBI" id="CHEBI:82795"/>
        <dbReference type="EC" id="3.1.1.61"/>
    </reaction>
</comment>
<comment type="function">
    <text evidence="3">Involved in chemotaxis. Part of a chemotaxis signal transduction system that modulates chemotaxis in response to various stimuli. Catalyzes the demethylation of specific methylglutamate residues introduced into the chemoreceptors (methyl-accepting chemotaxis proteins or MCP) by CheR. Also mediates the irreversible deamidation of specific glutamine residues to glutamic acid.</text>
</comment>
<dbReference type="SUPFAM" id="SSF52738">
    <property type="entry name" value="Methylesterase CheB, C-terminal domain"/>
    <property type="match status" value="1"/>
</dbReference>
<dbReference type="SUPFAM" id="SSF52172">
    <property type="entry name" value="CheY-like"/>
    <property type="match status" value="1"/>
</dbReference>
<reference evidence="8 9" key="1">
    <citation type="submission" date="2019-10" db="EMBL/GenBank/DDBJ databases">
        <title>Extracellular Electron Transfer in a Candidatus Methanoperedens spp. Enrichment Culture.</title>
        <authorList>
            <person name="Berger S."/>
            <person name="Rangel Shaw D."/>
            <person name="Berben T."/>
            <person name="In 'T Zandt M."/>
            <person name="Frank J."/>
            <person name="Reimann J."/>
            <person name="Jetten M.S.M."/>
            <person name="Welte C.U."/>
        </authorList>
    </citation>
    <scope>NUCLEOTIDE SEQUENCE [LARGE SCALE GENOMIC DNA]</scope>
    <source>
        <strain evidence="8">SB12</strain>
    </source>
</reference>
<keyword evidence="8" id="KW-0489">Methyltransferase</keyword>
<keyword evidence="3" id="KW-0963">Cytoplasm</keyword>
<dbReference type="CDD" id="cd16432">
    <property type="entry name" value="CheB_Rec"/>
    <property type="match status" value="1"/>
</dbReference>
<dbReference type="GO" id="GO:0000156">
    <property type="term" value="F:phosphorelay response regulator activity"/>
    <property type="evidence" value="ECO:0007669"/>
    <property type="project" value="InterPro"/>
</dbReference>
<dbReference type="InterPro" id="IPR000673">
    <property type="entry name" value="Sig_transdc_resp-reg_Me-estase"/>
</dbReference>
<evidence type="ECO:0000259" key="6">
    <source>
        <dbReference type="PROSITE" id="PS50110"/>
    </source>
</evidence>
<dbReference type="InterPro" id="IPR008248">
    <property type="entry name" value="CheB-like"/>
</dbReference>
<feature type="modified residue" description="4-aspartylphosphate" evidence="3 5">
    <location>
        <position position="55"/>
    </location>
</feature>
<dbReference type="HAMAP" id="MF_00099">
    <property type="entry name" value="CheB_chemtxs"/>
    <property type="match status" value="1"/>
</dbReference>
<dbReference type="InterPro" id="IPR011006">
    <property type="entry name" value="CheY-like_superfamily"/>
</dbReference>
<comment type="similarity">
    <text evidence="3">Belongs to the CheB family.</text>
</comment>
<name>A0A833H2D9_9LEPT</name>
<dbReference type="Proteomes" id="UP000460298">
    <property type="component" value="Unassembled WGS sequence"/>
</dbReference>
<keyword evidence="1 3" id="KW-0378">Hydrolase</keyword>
<organism evidence="8 9">
    <name type="scientific">Leptonema illini</name>
    <dbReference type="NCBI Taxonomy" id="183"/>
    <lineage>
        <taxon>Bacteria</taxon>
        <taxon>Pseudomonadati</taxon>
        <taxon>Spirochaetota</taxon>
        <taxon>Spirochaetia</taxon>
        <taxon>Leptospirales</taxon>
        <taxon>Leptospiraceae</taxon>
        <taxon>Leptonema</taxon>
    </lineage>
</organism>
<evidence type="ECO:0000256" key="1">
    <source>
        <dbReference type="ARBA" id="ARBA00022801"/>
    </source>
</evidence>
<keyword evidence="8" id="KW-0808">Transferase</keyword>
<dbReference type="SMART" id="SM00448">
    <property type="entry name" value="REC"/>
    <property type="match status" value="1"/>
</dbReference>
<dbReference type="PROSITE" id="PS50110">
    <property type="entry name" value="RESPONSE_REGULATORY"/>
    <property type="match status" value="1"/>
</dbReference>
<comment type="domain">
    <text evidence="3">Contains a C-terminal catalytic domain, and an N-terminal region which modulates catalytic activity.</text>
</comment>
<evidence type="ECO:0000256" key="2">
    <source>
        <dbReference type="ARBA" id="ARBA00048267"/>
    </source>
</evidence>
<protein>
    <recommendedName>
        <fullName evidence="3">Protein-glutamate methylesterase/protein-glutamine glutaminase</fullName>
        <ecNumber evidence="3">3.1.1.61</ecNumber>
        <ecNumber evidence="3">3.5.1.44</ecNumber>
    </recommendedName>
</protein>
<comment type="caution">
    <text evidence="8">The sequence shown here is derived from an EMBL/GenBank/DDBJ whole genome shotgun (WGS) entry which is preliminary data.</text>
</comment>
<keyword evidence="3 4" id="KW-0145">Chemotaxis</keyword>
<dbReference type="AlphaFoldDB" id="A0A833H2D9"/>
<dbReference type="Pfam" id="PF01339">
    <property type="entry name" value="CheB_methylest"/>
    <property type="match status" value="1"/>
</dbReference>
<sequence length="342" mass="37224">MSFRILLIDDSALSRRIVRDIAEELPGVSVIGEAVNGREGLEMMESLKPDLAILDVEMPVLDGIRVLEERRARGLETPVLMLSVLTREGADTTFRALELGALDFVPKPSAHMGFMVDQLQALLKQKISELIASRQTATVSIVEKRPIGPERRLQDFDLVLIGSSTGGPQCLHRIFRRLPAGFPLPICVVQHMPPVFTAAFASRLSSVSGVDVFEAEPGRELRAGQAVVARGGMHLAVKRNGSRLVVDLDESPPIHAHRPSIDFTLRSARQALGGRILGIIMTGMGRDGVDGLRELHDAGGHVLAQDEGTSIIFGMNRRAIEEGVVDRVLSDSGIADYLLELR</sequence>